<evidence type="ECO:0000313" key="2">
    <source>
        <dbReference type="EMBL" id="MDR4307545.1"/>
    </source>
</evidence>
<evidence type="ECO:0000313" key="3">
    <source>
        <dbReference type="Proteomes" id="UP001181622"/>
    </source>
</evidence>
<reference evidence="2" key="1">
    <citation type="submission" date="2020-10" db="EMBL/GenBank/DDBJ databases">
        <authorList>
            <person name="Abbas A."/>
            <person name="Razzaq R."/>
            <person name="Waqas M."/>
            <person name="Abbas N."/>
            <person name="Nielsen T.K."/>
            <person name="Hansen L.H."/>
            <person name="Hussain S."/>
            <person name="Shahid M."/>
        </authorList>
    </citation>
    <scope>NUCLEOTIDE SEQUENCE</scope>
    <source>
        <strain evidence="2">S14</strain>
    </source>
</reference>
<protein>
    <submittedName>
        <fullName evidence="2">Type II toxin-antitoxin system RelE/ParE family toxin</fullName>
    </submittedName>
</protein>
<dbReference type="InterPro" id="IPR007712">
    <property type="entry name" value="RelE/ParE_toxin"/>
</dbReference>
<evidence type="ECO:0000256" key="1">
    <source>
        <dbReference type="ARBA" id="ARBA00022649"/>
    </source>
</evidence>
<keyword evidence="1" id="KW-1277">Toxin-antitoxin system</keyword>
<dbReference type="RefSeq" id="WP_309392482.1">
    <property type="nucleotide sequence ID" value="NZ_JADBEO010000027.1"/>
</dbReference>
<dbReference type="Proteomes" id="UP001181622">
    <property type="component" value="Unassembled WGS sequence"/>
</dbReference>
<sequence>MTRRLRLSDQAEHSLRSIAIAIAEAAGDRATASRFAERLREKCVTLAALPGASGRARPELGADFRSYVFKNHVIFFRYVDDAFEIVDIVDGRRDIDAYFSTD</sequence>
<dbReference type="Gene3D" id="3.30.2310.20">
    <property type="entry name" value="RelE-like"/>
    <property type="match status" value="1"/>
</dbReference>
<dbReference type="Pfam" id="PF05016">
    <property type="entry name" value="ParE_toxin"/>
    <property type="match status" value="1"/>
</dbReference>
<gene>
    <name evidence="2" type="ORF">IHQ68_13050</name>
</gene>
<accession>A0ABU1DHF1</accession>
<organism evidence="2 3">
    <name type="scientific">Chelatococcus sambhunathii</name>
    <dbReference type="NCBI Taxonomy" id="363953"/>
    <lineage>
        <taxon>Bacteria</taxon>
        <taxon>Pseudomonadati</taxon>
        <taxon>Pseudomonadota</taxon>
        <taxon>Alphaproteobacteria</taxon>
        <taxon>Hyphomicrobiales</taxon>
        <taxon>Chelatococcaceae</taxon>
        <taxon>Chelatococcus</taxon>
    </lineage>
</organism>
<proteinExistence type="predicted"/>
<name>A0ABU1DHF1_9HYPH</name>
<dbReference type="InterPro" id="IPR035093">
    <property type="entry name" value="RelE/ParE_toxin_dom_sf"/>
</dbReference>
<keyword evidence="3" id="KW-1185">Reference proteome</keyword>
<comment type="caution">
    <text evidence="2">The sequence shown here is derived from an EMBL/GenBank/DDBJ whole genome shotgun (WGS) entry which is preliminary data.</text>
</comment>
<dbReference type="EMBL" id="JADBEO010000027">
    <property type="protein sequence ID" value="MDR4307545.1"/>
    <property type="molecule type" value="Genomic_DNA"/>
</dbReference>